<evidence type="ECO:0000313" key="6">
    <source>
        <dbReference type="EMBL" id="GBO88625.1"/>
    </source>
</evidence>
<name>A0A5M3Q066_9GAMM</name>
<dbReference type="Gene3D" id="1.10.443.10">
    <property type="entry name" value="Intergrase catalytic core"/>
    <property type="match status" value="1"/>
</dbReference>
<dbReference type="GO" id="GO:0006310">
    <property type="term" value="P:DNA recombination"/>
    <property type="evidence" value="ECO:0007669"/>
    <property type="project" value="UniProtKB-KW"/>
</dbReference>
<keyword evidence="3" id="KW-0233">DNA recombination</keyword>
<keyword evidence="2" id="KW-0229">DNA integration</keyword>
<feature type="domain" description="Tyr recombinase" evidence="5">
    <location>
        <begin position="200"/>
        <end position="424"/>
    </location>
</feature>
<comment type="subcellular location">
    <subcellularLocation>
        <location evidence="1">Cytoplasm</location>
    </subcellularLocation>
</comment>
<protein>
    <recommendedName>
        <fullName evidence="5">Tyr recombinase domain-containing protein</fullName>
    </recommendedName>
</protein>
<evidence type="ECO:0000256" key="3">
    <source>
        <dbReference type="ARBA" id="ARBA00023172"/>
    </source>
</evidence>
<dbReference type="GO" id="GO:0005737">
    <property type="term" value="C:cytoplasm"/>
    <property type="evidence" value="ECO:0007669"/>
    <property type="project" value="UniProtKB-SubCell"/>
</dbReference>
<evidence type="ECO:0000313" key="7">
    <source>
        <dbReference type="Proteomes" id="UP000387223"/>
    </source>
</evidence>
<dbReference type="Proteomes" id="UP000387223">
    <property type="component" value="Unassembled WGS sequence"/>
</dbReference>
<feature type="region of interest" description="Disordered" evidence="4">
    <location>
        <begin position="177"/>
        <end position="205"/>
    </location>
</feature>
<dbReference type="InterPro" id="IPR050090">
    <property type="entry name" value="Tyrosine_recombinase_XerCD"/>
</dbReference>
<dbReference type="PANTHER" id="PTHR30349">
    <property type="entry name" value="PHAGE INTEGRASE-RELATED"/>
    <property type="match status" value="1"/>
</dbReference>
<dbReference type="RefSeq" id="WP_136630390.1">
    <property type="nucleotide sequence ID" value="NZ_BGZI01000015.1"/>
</dbReference>
<dbReference type="SUPFAM" id="SSF56349">
    <property type="entry name" value="DNA breaking-rejoining enzymes"/>
    <property type="match status" value="1"/>
</dbReference>
<reference evidence="6 7" key="1">
    <citation type="journal article" date="2019" name="J. Gen. Appl. Microbiol.">
        <title>Aerobic degradation of cis-dichloroethene by the marine bacterium Marinobacter salsuginis strain 5N-3.</title>
        <authorList>
            <person name="Inoue Y."/>
            <person name="Fukunaga Y."/>
            <person name="Katsumata H."/>
            <person name="Ohji S."/>
            <person name="Hosoyama A."/>
            <person name="Mori K."/>
            <person name="Ando K."/>
        </authorList>
    </citation>
    <scope>NUCLEOTIDE SEQUENCE [LARGE SCALE GENOMIC DNA]</scope>
    <source>
        <strain evidence="6 7">NBRC 109114</strain>
    </source>
</reference>
<dbReference type="InterPro" id="IPR002104">
    <property type="entry name" value="Integrase_catalytic"/>
</dbReference>
<dbReference type="GO" id="GO:0003677">
    <property type="term" value="F:DNA binding"/>
    <property type="evidence" value="ECO:0007669"/>
    <property type="project" value="InterPro"/>
</dbReference>
<dbReference type="InterPro" id="IPR011010">
    <property type="entry name" value="DNA_brk_join_enz"/>
</dbReference>
<dbReference type="Pfam" id="PF00589">
    <property type="entry name" value="Phage_integrase"/>
    <property type="match status" value="1"/>
</dbReference>
<evidence type="ECO:0000259" key="5">
    <source>
        <dbReference type="PROSITE" id="PS51898"/>
    </source>
</evidence>
<dbReference type="PANTHER" id="PTHR30349:SF77">
    <property type="entry name" value="TYROSINE RECOMBINASE XERC"/>
    <property type="match status" value="1"/>
</dbReference>
<sequence>MSRKTFPGHPLFDTAKLLDGQIESLEDYPTLAQFLDAQHPQAREDWHAAAKFLTKHAATPGSFAQFRGEVQRLLNFTWCIRGKSLKELNGDDIDAYINLIKRPPKGWSTTPEQGRLRGFVTRAGRREANPDWRPFYDAGKVRKQSTIDAAVASMSIFFKRLTVSGYLNRSPMLDATKRVQKASKSERASRSPTAPKARKATAPRLTSDQWRHLHDTLIKAADKDDYYEVNLFIVVTMKVLYLRVFELAPHGDPDSEQFVAPTMGDFQITTLGNNRYWELNVSGKGDKDRAIPLPKAYIPYLKRYREYRGLPPMPSPGETAPLIAKRGKSDPVMSKRTIERIVEESMVLAANRYLDMGMPEASEEILQTSKKTHILRHTGASMDIIENGRPLRDVSEDLGHESAAFTEAEYIDADTAKRYESGYVRGIL</sequence>
<evidence type="ECO:0000256" key="2">
    <source>
        <dbReference type="ARBA" id="ARBA00022908"/>
    </source>
</evidence>
<gene>
    <name evidence="6" type="ORF">MSSD14B_22930</name>
</gene>
<accession>A0A5M3Q066</accession>
<proteinExistence type="predicted"/>
<evidence type="ECO:0000256" key="1">
    <source>
        <dbReference type="ARBA" id="ARBA00004496"/>
    </source>
</evidence>
<dbReference type="GO" id="GO:0015074">
    <property type="term" value="P:DNA integration"/>
    <property type="evidence" value="ECO:0007669"/>
    <property type="project" value="UniProtKB-KW"/>
</dbReference>
<dbReference type="AlphaFoldDB" id="A0A5M3Q066"/>
<dbReference type="EMBL" id="BGZI01000015">
    <property type="protein sequence ID" value="GBO88625.1"/>
    <property type="molecule type" value="Genomic_DNA"/>
</dbReference>
<dbReference type="PROSITE" id="PS51898">
    <property type="entry name" value="TYR_RECOMBINASE"/>
    <property type="match status" value="1"/>
</dbReference>
<dbReference type="InterPro" id="IPR013762">
    <property type="entry name" value="Integrase-like_cat_sf"/>
</dbReference>
<evidence type="ECO:0000256" key="4">
    <source>
        <dbReference type="SAM" id="MobiDB-lite"/>
    </source>
</evidence>
<organism evidence="6 7">
    <name type="scientific">Marinobacter salsuginis</name>
    <dbReference type="NCBI Taxonomy" id="418719"/>
    <lineage>
        <taxon>Bacteria</taxon>
        <taxon>Pseudomonadati</taxon>
        <taxon>Pseudomonadota</taxon>
        <taxon>Gammaproteobacteria</taxon>
        <taxon>Pseudomonadales</taxon>
        <taxon>Marinobacteraceae</taxon>
        <taxon>Marinobacter</taxon>
    </lineage>
</organism>
<comment type="caution">
    <text evidence="6">The sequence shown here is derived from an EMBL/GenBank/DDBJ whole genome shotgun (WGS) entry which is preliminary data.</text>
</comment>